<evidence type="ECO:0000313" key="1">
    <source>
        <dbReference type="EMBL" id="KAB1214542.1"/>
    </source>
</evidence>
<proteinExistence type="predicted"/>
<keyword evidence="2" id="KW-1185">Reference proteome</keyword>
<name>A0A6A1VNQ8_9ROSI</name>
<organism evidence="1 2">
    <name type="scientific">Morella rubra</name>
    <name type="common">Chinese bayberry</name>
    <dbReference type="NCBI Taxonomy" id="262757"/>
    <lineage>
        <taxon>Eukaryota</taxon>
        <taxon>Viridiplantae</taxon>
        <taxon>Streptophyta</taxon>
        <taxon>Embryophyta</taxon>
        <taxon>Tracheophyta</taxon>
        <taxon>Spermatophyta</taxon>
        <taxon>Magnoliopsida</taxon>
        <taxon>eudicotyledons</taxon>
        <taxon>Gunneridae</taxon>
        <taxon>Pentapetalae</taxon>
        <taxon>rosids</taxon>
        <taxon>fabids</taxon>
        <taxon>Fagales</taxon>
        <taxon>Myricaceae</taxon>
        <taxon>Morella</taxon>
    </lineage>
</organism>
<sequence>MLYSSTTPRTWQYLKRTIFRNLLLLPHQPHGFSQVLFPSVYDHGVVTLEHRYEFSSSSPPGYTSCFTPSVDTAYDPISAQDPNIASTAYRAIANSADSTYPAKALSATIAKHSNPLSANTANRHTAAIANTANSTSSSKAYLAAVAKHPSPNMPTMPTFLR</sequence>
<protein>
    <submittedName>
        <fullName evidence="1">Uncharacterized protein</fullName>
    </submittedName>
</protein>
<comment type="caution">
    <text evidence="1">The sequence shown here is derived from an EMBL/GenBank/DDBJ whole genome shotgun (WGS) entry which is preliminary data.</text>
</comment>
<dbReference type="AlphaFoldDB" id="A0A6A1VNQ8"/>
<evidence type="ECO:0000313" key="2">
    <source>
        <dbReference type="Proteomes" id="UP000516437"/>
    </source>
</evidence>
<dbReference type="Proteomes" id="UP000516437">
    <property type="component" value="Chromosome 5"/>
</dbReference>
<gene>
    <name evidence="1" type="ORF">CJ030_MR5G013415</name>
</gene>
<dbReference type="EMBL" id="RXIC02000023">
    <property type="protein sequence ID" value="KAB1214542.1"/>
    <property type="molecule type" value="Genomic_DNA"/>
</dbReference>
<reference evidence="1 2" key="1">
    <citation type="journal article" date="2019" name="Plant Biotechnol. J.">
        <title>The red bayberry genome and genetic basis of sex determination.</title>
        <authorList>
            <person name="Jia H.M."/>
            <person name="Jia H.J."/>
            <person name="Cai Q.L."/>
            <person name="Wang Y."/>
            <person name="Zhao H.B."/>
            <person name="Yang W.F."/>
            <person name="Wang G.Y."/>
            <person name="Li Y.H."/>
            <person name="Zhan D.L."/>
            <person name="Shen Y.T."/>
            <person name="Niu Q.F."/>
            <person name="Chang L."/>
            <person name="Qiu J."/>
            <person name="Zhao L."/>
            <person name="Xie H.B."/>
            <person name="Fu W.Y."/>
            <person name="Jin J."/>
            <person name="Li X.W."/>
            <person name="Jiao Y."/>
            <person name="Zhou C.C."/>
            <person name="Tu T."/>
            <person name="Chai C.Y."/>
            <person name="Gao J.L."/>
            <person name="Fan L.J."/>
            <person name="van de Weg E."/>
            <person name="Wang J.Y."/>
            <person name="Gao Z.S."/>
        </authorList>
    </citation>
    <scope>NUCLEOTIDE SEQUENCE [LARGE SCALE GENOMIC DNA]</scope>
    <source>
        <tissue evidence="1">Leaves</tissue>
    </source>
</reference>
<accession>A0A6A1VNQ8</accession>